<dbReference type="VEuPathDB" id="FungiDB:BTJ68_03083"/>
<feature type="region of interest" description="Disordered" evidence="3">
    <location>
        <begin position="83"/>
        <end position="102"/>
    </location>
</feature>
<keyword evidence="2" id="KW-0333">Golgi apparatus</keyword>
<evidence type="ECO:0000313" key="4">
    <source>
        <dbReference type="EMBL" id="RMZ35719.1"/>
    </source>
</evidence>
<protein>
    <recommendedName>
        <fullName evidence="2">Vacuolar protein sorting-associated protein 51 homolog</fullName>
    </recommendedName>
</protein>
<comment type="function">
    <text evidence="2">Acts as component of the GARP complex that is involved in retrograde transport from early and late endosomes to the trans-Golgi network (TGN).</text>
</comment>
<dbReference type="GO" id="GO:0042147">
    <property type="term" value="P:retrograde transport, endosome to Golgi"/>
    <property type="evidence" value="ECO:0007669"/>
    <property type="project" value="UniProtKB-UniRule"/>
</dbReference>
<comment type="similarity">
    <text evidence="1 2">Belongs to the VPS51 family.</text>
</comment>
<comment type="subunit">
    <text evidence="2">Component of the Golgi-associated retrograde protein (GARP) complex.</text>
</comment>
<evidence type="ECO:0000256" key="2">
    <source>
        <dbReference type="RuleBase" id="RU368010"/>
    </source>
</evidence>
<dbReference type="GO" id="GO:0005829">
    <property type="term" value="C:cytosol"/>
    <property type="evidence" value="ECO:0007669"/>
    <property type="project" value="GOC"/>
</dbReference>
<comment type="caution">
    <text evidence="4">The sequence shown here is derived from an EMBL/GenBank/DDBJ whole genome shotgun (WGS) entry which is preliminary data.</text>
</comment>
<dbReference type="EMBL" id="QWIT01000002">
    <property type="protein sequence ID" value="RMZ35719.1"/>
    <property type="molecule type" value="Genomic_DNA"/>
</dbReference>
<feature type="compositionally biased region" description="Basic and acidic residues" evidence="3">
    <location>
        <begin position="86"/>
        <end position="102"/>
    </location>
</feature>
<dbReference type="InterPro" id="IPR014812">
    <property type="entry name" value="Vps51"/>
</dbReference>
<dbReference type="GO" id="GO:0048193">
    <property type="term" value="P:Golgi vesicle transport"/>
    <property type="evidence" value="ECO:0007669"/>
    <property type="project" value="TreeGrafter"/>
</dbReference>
<dbReference type="PANTHER" id="PTHR15954">
    <property type="entry name" value="VACUOLAR PROTEIN SORTING-ASSOCIATED PROTEIN 51 HOMOLOG"/>
    <property type="match status" value="1"/>
</dbReference>
<feature type="compositionally biased region" description="Low complexity" evidence="3">
    <location>
        <begin position="30"/>
        <end position="58"/>
    </location>
</feature>
<evidence type="ECO:0000313" key="5">
    <source>
        <dbReference type="Proteomes" id="UP000281677"/>
    </source>
</evidence>
<keyword evidence="2" id="KW-0653">Protein transport</keyword>
<dbReference type="OrthoDB" id="203678at2759"/>
<accession>A0A3M7JDD1</accession>
<dbReference type="GO" id="GO:0000938">
    <property type="term" value="C:GARP complex"/>
    <property type="evidence" value="ECO:0007669"/>
    <property type="project" value="UniProtKB-UniRule"/>
</dbReference>
<organism evidence="4 5">
    <name type="scientific">Hortaea werneckii</name>
    <name type="common">Black yeast</name>
    <name type="synonym">Cladosporium werneckii</name>
    <dbReference type="NCBI Taxonomy" id="91943"/>
    <lineage>
        <taxon>Eukaryota</taxon>
        <taxon>Fungi</taxon>
        <taxon>Dikarya</taxon>
        <taxon>Ascomycota</taxon>
        <taxon>Pezizomycotina</taxon>
        <taxon>Dothideomycetes</taxon>
        <taxon>Dothideomycetidae</taxon>
        <taxon>Mycosphaerellales</taxon>
        <taxon>Teratosphaeriaceae</taxon>
        <taxon>Hortaea</taxon>
    </lineage>
</organism>
<feature type="region of interest" description="Disordered" evidence="3">
    <location>
        <begin position="27"/>
        <end position="68"/>
    </location>
</feature>
<keyword evidence="2" id="KW-0445">Lipid transport</keyword>
<evidence type="ECO:0000256" key="1">
    <source>
        <dbReference type="ARBA" id="ARBA00006080"/>
    </source>
</evidence>
<gene>
    <name evidence="4" type="ORF">D0859_00137</name>
</gene>
<dbReference type="GO" id="GO:0006869">
    <property type="term" value="P:lipid transport"/>
    <property type="evidence" value="ECO:0007669"/>
    <property type="project" value="UniProtKB-UniRule"/>
</dbReference>
<dbReference type="GO" id="GO:0007030">
    <property type="term" value="P:Golgi organization"/>
    <property type="evidence" value="ECO:0007669"/>
    <property type="project" value="UniProtKB-UniRule"/>
</dbReference>
<dbReference type="GO" id="GO:1990745">
    <property type="term" value="C:EARP complex"/>
    <property type="evidence" value="ECO:0007669"/>
    <property type="project" value="TreeGrafter"/>
</dbReference>
<name>A0A3M7JDD1_HORWE</name>
<proteinExistence type="inferred from homology"/>
<dbReference type="GO" id="GO:0015031">
    <property type="term" value="P:protein transport"/>
    <property type="evidence" value="ECO:0007669"/>
    <property type="project" value="UniProtKB-UniRule"/>
</dbReference>
<dbReference type="PANTHER" id="PTHR15954:SF4">
    <property type="entry name" value="VACUOLAR PROTEIN SORTING-ASSOCIATED PROTEIN 51 HOMOLOG"/>
    <property type="match status" value="1"/>
</dbReference>
<sequence>MQLPTSGNSTYILPTVGLAHDRLRMSTIASPRPSISLSSRRTSTSTDNTTRSTSTSRPAGPGAGNVRRNRAALRDYYGLKEAAPADARDTQAVDTEKESELDKADFDPEAYVHSLLASDGLEGVLRIETGLVGDIRSLDGEKKALVYDNYSKLIAATDTIRSMREKMDPLTQTSTLTNDIGRIAERAANLSGQLRNQETDPSRTSQQQTVRWVLDTPNRLRRLVQDNKRDAAEAEWNELSALLDKWQPAKGTANVRAACLEALGKDIGG</sequence>
<keyword evidence="2" id="KW-0813">Transport</keyword>
<evidence type="ECO:0000256" key="3">
    <source>
        <dbReference type="SAM" id="MobiDB-lite"/>
    </source>
</evidence>
<dbReference type="AlphaFoldDB" id="A0A3M7JDD1"/>
<reference evidence="4 5" key="1">
    <citation type="journal article" date="2018" name="BMC Genomics">
        <title>Genomic evidence for intraspecific hybridization in a clonal and extremely halotolerant yeast.</title>
        <authorList>
            <person name="Gostincar C."/>
            <person name="Stajich J.E."/>
            <person name="Zupancic J."/>
            <person name="Zalar P."/>
            <person name="Gunde-Cimerman N."/>
        </authorList>
    </citation>
    <scope>NUCLEOTIDE SEQUENCE [LARGE SCALE GENOMIC DNA]</scope>
    <source>
        <strain evidence="4 5">EXF-120</strain>
    </source>
</reference>
<dbReference type="GO" id="GO:0016020">
    <property type="term" value="C:membrane"/>
    <property type="evidence" value="ECO:0007669"/>
    <property type="project" value="TreeGrafter"/>
</dbReference>
<dbReference type="GO" id="GO:0032456">
    <property type="term" value="P:endocytic recycling"/>
    <property type="evidence" value="ECO:0007669"/>
    <property type="project" value="TreeGrafter"/>
</dbReference>
<dbReference type="Proteomes" id="UP000281677">
    <property type="component" value="Unassembled WGS sequence"/>
</dbReference>
<comment type="subcellular location">
    <subcellularLocation>
        <location evidence="2">Golgi apparatus</location>
        <location evidence="2">trans-Golgi network</location>
    </subcellularLocation>
</comment>
<dbReference type="Pfam" id="PF08700">
    <property type="entry name" value="VPS51_Exo84_N"/>
    <property type="match status" value="1"/>
</dbReference>